<accession>A0A5S3PGX1</accession>
<sequence length="184" mass="21424">MKKQTVYTLLVIALILSFFVTPLGDFSKEFLNKTFAASPTIIPTENQGKISNYNWKLKRADWSFFNFEEAEGQVVFINFWATWHLPSRAQLDDIQKLYEKYEGDVKFYIITDQERELPEEMMMRKGYTFPITYQIIGEPSPIELLKPAGSYILDKKGNIVVHQTAIADWDNKDIEALLIRLISE</sequence>
<gene>
    <name evidence="2" type="ORF">FEE95_20125</name>
</gene>
<dbReference type="GO" id="GO:0016491">
    <property type="term" value="F:oxidoreductase activity"/>
    <property type="evidence" value="ECO:0007669"/>
    <property type="project" value="InterPro"/>
</dbReference>
<dbReference type="AlphaFoldDB" id="A0A5S3PGX1"/>
<reference evidence="2 3" key="1">
    <citation type="submission" date="2019-05" db="EMBL/GenBank/DDBJ databases">
        <authorList>
            <person name="Zhang J.-Y."/>
            <person name="Feg X."/>
            <person name="Du Z.-J."/>
        </authorList>
    </citation>
    <scope>NUCLEOTIDE SEQUENCE [LARGE SCALE GENOMIC DNA]</scope>
    <source>
        <strain evidence="2 3">RZ26</strain>
    </source>
</reference>
<dbReference type="InterPro" id="IPR013766">
    <property type="entry name" value="Thioredoxin_domain"/>
</dbReference>
<keyword evidence="3" id="KW-1185">Reference proteome</keyword>
<dbReference type="RefSeq" id="WP_138659831.1">
    <property type="nucleotide sequence ID" value="NZ_VATY01000005.1"/>
</dbReference>
<comment type="caution">
    <text evidence="2">The sequence shown here is derived from an EMBL/GenBank/DDBJ whole genome shotgun (WGS) entry which is preliminary data.</text>
</comment>
<dbReference type="PANTHER" id="PTHR42852:SF13">
    <property type="entry name" value="PROTEIN DIPZ"/>
    <property type="match status" value="1"/>
</dbReference>
<dbReference type="InterPro" id="IPR050553">
    <property type="entry name" value="Thioredoxin_ResA/DsbE_sf"/>
</dbReference>
<dbReference type="Proteomes" id="UP000310314">
    <property type="component" value="Unassembled WGS sequence"/>
</dbReference>
<organism evidence="2 3">
    <name type="scientific">Maribacter algarum</name>
    <name type="common">ex Zhang et al. 2020</name>
    <dbReference type="NCBI Taxonomy" id="2578118"/>
    <lineage>
        <taxon>Bacteria</taxon>
        <taxon>Pseudomonadati</taxon>
        <taxon>Bacteroidota</taxon>
        <taxon>Flavobacteriia</taxon>
        <taxon>Flavobacteriales</taxon>
        <taxon>Flavobacteriaceae</taxon>
        <taxon>Maribacter</taxon>
    </lineage>
</organism>
<dbReference type="PROSITE" id="PS51352">
    <property type="entry name" value="THIOREDOXIN_2"/>
    <property type="match status" value="1"/>
</dbReference>
<dbReference type="Gene3D" id="3.40.30.10">
    <property type="entry name" value="Glutaredoxin"/>
    <property type="match status" value="1"/>
</dbReference>
<evidence type="ECO:0000313" key="2">
    <source>
        <dbReference type="EMBL" id="TMM53372.1"/>
    </source>
</evidence>
<dbReference type="PANTHER" id="PTHR42852">
    <property type="entry name" value="THIOL:DISULFIDE INTERCHANGE PROTEIN DSBE"/>
    <property type="match status" value="1"/>
</dbReference>
<dbReference type="GO" id="GO:0016209">
    <property type="term" value="F:antioxidant activity"/>
    <property type="evidence" value="ECO:0007669"/>
    <property type="project" value="InterPro"/>
</dbReference>
<protein>
    <submittedName>
        <fullName evidence="2">Redoxin domain-containing protein</fullName>
    </submittedName>
</protein>
<dbReference type="SUPFAM" id="SSF52833">
    <property type="entry name" value="Thioredoxin-like"/>
    <property type="match status" value="1"/>
</dbReference>
<dbReference type="EMBL" id="VATY01000005">
    <property type="protein sequence ID" value="TMM53372.1"/>
    <property type="molecule type" value="Genomic_DNA"/>
</dbReference>
<feature type="domain" description="Thioredoxin" evidence="1">
    <location>
        <begin position="30"/>
        <end position="183"/>
    </location>
</feature>
<dbReference type="CDD" id="cd02966">
    <property type="entry name" value="TlpA_like_family"/>
    <property type="match status" value="1"/>
</dbReference>
<evidence type="ECO:0000259" key="1">
    <source>
        <dbReference type="PROSITE" id="PS51352"/>
    </source>
</evidence>
<evidence type="ECO:0000313" key="3">
    <source>
        <dbReference type="Proteomes" id="UP000310314"/>
    </source>
</evidence>
<name>A0A5S3PGX1_9FLAO</name>
<dbReference type="InterPro" id="IPR000866">
    <property type="entry name" value="AhpC/TSA"/>
</dbReference>
<dbReference type="OrthoDB" id="9815205at2"/>
<proteinExistence type="predicted"/>
<dbReference type="Pfam" id="PF00578">
    <property type="entry name" value="AhpC-TSA"/>
    <property type="match status" value="1"/>
</dbReference>
<dbReference type="InterPro" id="IPR036249">
    <property type="entry name" value="Thioredoxin-like_sf"/>
</dbReference>